<name>A0A7S2NX19_9STRA</name>
<dbReference type="AlphaFoldDB" id="A0A7S2NX19"/>
<dbReference type="EMBL" id="HBGY01007888">
    <property type="protein sequence ID" value="CAD9565406.1"/>
    <property type="molecule type" value="Transcribed_RNA"/>
</dbReference>
<organism evidence="1">
    <name type="scientific">Leptocylindrus danicus</name>
    <dbReference type="NCBI Taxonomy" id="163516"/>
    <lineage>
        <taxon>Eukaryota</taxon>
        <taxon>Sar</taxon>
        <taxon>Stramenopiles</taxon>
        <taxon>Ochrophyta</taxon>
        <taxon>Bacillariophyta</taxon>
        <taxon>Coscinodiscophyceae</taxon>
        <taxon>Chaetocerotophycidae</taxon>
        <taxon>Leptocylindrales</taxon>
        <taxon>Leptocylindraceae</taxon>
        <taxon>Leptocylindrus</taxon>
    </lineage>
</organism>
<proteinExistence type="predicted"/>
<accession>A0A7S2NX19</accession>
<gene>
    <name evidence="1" type="ORF">LDAN0321_LOCUS4962</name>
</gene>
<evidence type="ECO:0000313" key="1">
    <source>
        <dbReference type="EMBL" id="CAD9565406.1"/>
    </source>
</evidence>
<protein>
    <submittedName>
        <fullName evidence="1">Uncharacterized protein</fullName>
    </submittedName>
</protein>
<sequence>MGFQQAGRDGDTCDSWFLTAFKYFQNNTKASTTWKSRVEIRSLDICAPPAKDRLQGLDLELRRLVQEYASLNQVTTIVRSGASIHGSRVHFILAAKNDEVMPILKTVVGLGDVNEADETDCRTLQIASLRAIAAMIQFLLSAGADC</sequence>
<reference evidence="1" key="1">
    <citation type="submission" date="2021-01" db="EMBL/GenBank/DDBJ databases">
        <authorList>
            <person name="Corre E."/>
            <person name="Pelletier E."/>
            <person name="Niang G."/>
            <person name="Scheremetjew M."/>
            <person name="Finn R."/>
            <person name="Kale V."/>
            <person name="Holt S."/>
            <person name="Cochrane G."/>
            <person name="Meng A."/>
            <person name="Brown T."/>
            <person name="Cohen L."/>
        </authorList>
    </citation>
    <scope>NUCLEOTIDE SEQUENCE</scope>
    <source>
        <strain evidence="1">B650</strain>
    </source>
</reference>